<feature type="domain" description="Kinase D-interacting substrate of 220 kDa-like SAM" evidence="2">
    <location>
        <begin position="15"/>
        <end position="94"/>
    </location>
</feature>
<feature type="region of interest" description="Disordered" evidence="1">
    <location>
        <begin position="96"/>
        <end position="124"/>
    </location>
</feature>
<dbReference type="PANTHER" id="PTHR24116">
    <property type="entry name" value="KINASE D-INTERACTING SUBSTRATE OF 220 KDA"/>
    <property type="match status" value="1"/>
</dbReference>
<dbReference type="InterPro" id="IPR013761">
    <property type="entry name" value="SAM/pointed_sf"/>
</dbReference>
<evidence type="ECO:0000313" key="4">
    <source>
        <dbReference type="Proteomes" id="UP000281553"/>
    </source>
</evidence>
<accession>A0A3P6RPZ2</accession>
<keyword evidence="4" id="KW-1185">Reference proteome</keyword>
<proteinExistence type="predicted"/>
<dbReference type="Proteomes" id="UP000281553">
    <property type="component" value="Unassembled WGS sequence"/>
</dbReference>
<name>A0A3P6RPZ2_DIBLA</name>
<dbReference type="PANTHER" id="PTHR24116:SF0">
    <property type="entry name" value="KINASE D-INTERACTING SUBSTRATE OF 220 KDA"/>
    <property type="match status" value="1"/>
</dbReference>
<feature type="non-terminal residue" evidence="3">
    <location>
        <position position="204"/>
    </location>
</feature>
<dbReference type="EMBL" id="UYRU01011366">
    <property type="protein sequence ID" value="VDK46804.1"/>
    <property type="molecule type" value="Genomic_DNA"/>
</dbReference>
<dbReference type="AlphaFoldDB" id="A0A3P6RPZ2"/>
<organism evidence="3 4">
    <name type="scientific">Dibothriocephalus latus</name>
    <name type="common">Fish tapeworm</name>
    <name type="synonym">Diphyllobothrium latum</name>
    <dbReference type="NCBI Taxonomy" id="60516"/>
    <lineage>
        <taxon>Eukaryota</taxon>
        <taxon>Metazoa</taxon>
        <taxon>Spiralia</taxon>
        <taxon>Lophotrochozoa</taxon>
        <taxon>Platyhelminthes</taxon>
        <taxon>Cestoda</taxon>
        <taxon>Eucestoda</taxon>
        <taxon>Diphyllobothriidea</taxon>
        <taxon>Diphyllobothriidae</taxon>
        <taxon>Dibothriocephalus</taxon>
    </lineage>
</organism>
<evidence type="ECO:0000256" key="1">
    <source>
        <dbReference type="SAM" id="MobiDB-lite"/>
    </source>
</evidence>
<dbReference type="InterPro" id="IPR057092">
    <property type="entry name" value="SAM_KIDINS220"/>
</dbReference>
<dbReference type="InterPro" id="IPR052771">
    <property type="entry name" value="Neurotrophin_sig_adaptor"/>
</dbReference>
<protein>
    <recommendedName>
        <fullName evidence="2">Kinase D-interacting substrate of 220 kDa-like SAM domain-containing protein</fullName>
    </recommendedName>
</protein>
<sequence length="204" mass="22539">MSLFRFALQKALPPTLLSKMNVTDVCELLAAIADLPTSNCTMYQSRMRQQNITGLVLSVCDLEKLRTEMQMNFGDWQLFRTLVLYLRQLEGANLLSSAANGSGRPTRHSETRSPGGNTSSQLETSLQLPEMTVVYPYAHMTGSNCQQPLPRQYAGQSPPQKNVFDVPVFVQHCTAASIAPNARPRSRLNAVSAPCTAERTISDF</sequence>
<dbReference type="Pfam" id="PF23307">
    <property type="entry name" value="SAM_KIDINS220"/>
    <property type="match status" value="1"/>
</dbReference>
<feature type="compositionally biased region" description="Polar residues" evidence="1">
    <location>
        <begin position="112"/>
        <end position="124"/>
    </location>
</feature>
<dbReference type="OrthoDB" id="6084525at2759"/>
<dbReference type="GO" id="GO:0030165">
    <property type="term" value="F:PDZ domain binding"/>
    <property type="evidence" value="ECO:0007669"/>
    <property type="project" value="TreeGrafter"/>
</dbReference>
<gene>
    <name evidence="3" type="ORF">DILT_LOCUS1573</name>
</gene>
<dbReference type="Gene3D" id="1.10.150.50">
    <property type="entry name" value="Transcription Factor, Ets-1"/>
    <property type="match status" value="1"/>
</dbReference>
<evidence type="ECO:0000259" key="2">
    <source>
        <dbReference type="Pfam" id="PF23307"/>
    </source>
</evidence>
<reference evidence="3 4" key="1">
    <citation type="submission" date="2018-11" db="EMBL/GenBank/DDBJ databases">
        <authorList>
            <consortium name="Pathogen Informatics"/>
        </authorList>
    </citation>
    <scope>NUCLEOTIDE SEQUENCE [LARGE SCALE GENOMIC DNA]</scope>
</reference>
<dbReference type="GO" id="GO:0019887">
    <property type="term" value="F:protein kinase regulator activity"/>
    <property type="evidence" value="ECO:0007669"/>
    <property type="project" value="TreeGrafter"/>
</dbReference>
<evidence type="ECO:0000313" key="3">
    <source>
        <dbReference type="EMBL" id="VDK46804.1"/>
    </source>
</evidence>